<accession>A0A2K9J0T5</accession>
<evidence type="ECO:0000313" key="1">
    <source>
        <dbReference type="EMBL" id="AUJ25568.1"/>
    </source>
</evidence>
<gene>
    <name evidence="1" type="ORF">A21D_02521</name>
</gene>
<dbReference type="STRING" id="302167.GCA_900166595_01327"/>
<evidence type="ECO:0000313" key="2">
    <source>
        <dbReference type="Proteomes" id="UP000234237"/>
    </source>
</evidence>
<dbReference type="EMBL" id="CP018622">
    <property type="protein sequence ID" value="AUJ25568.1"/>
    <property type="molecule type" value="Genomic_DNA"/>
</dbReference>
<dbReference type="AlphaFoldDB" id="A0A2K9J0T5"/>
<proteinExistence type="predicted"/>
<organism evidence="1 2">
    <name type="scientific">Virgibacillus dokdonensis</name>
    <dbReference type="NCBI Taxonomy" id="302167"/>
    <lineage>
        <taxon>Bacteria</taxon>
        <taxon>Bacillati</taxon>
        <taxon>Bacillota</taxon>
        <taxon>Bacilli</taxon>
        <taxon>Bacillales</taxon>
        <taxon>Bacillaceae</taxon>
        <taxon>Virgibacillus</taxon>
    </lineage>
</organism>
<name>A0A2K9J0T5_9BACI</name>
<dbReference type="KEGG" id="vpn:A21D_02521"/>
<reference evidence="2" key="1">
    <citation type="submission" date="2016-11" db="EMBL/GenBank/DDBJ databases">
        <title>Complete genome sequence of Virgibacillus pantothenticus 21D, a halophilic bacterium isolated from the deep hypersaline anoxic basin Discovery in the Mediterranean Sea.</title>
        <authorList>
            <person name="Zeaiter Z."/>
            <person name="Booth J.M."/>
            <person name="Prosdocimi E.M."/>
            <person name="Mapelli F."/>
            <person name="Fusi M."/>
            <person name="Daffonchio D."/>
            <person name="Borin S."/>
            <person name="Crotti E."/>
        </authorList>
    </citation>
    <scope>NUCLEOTIDE SEQUENCE [LARGE SCALE GENOMIC DNA]</scope>
    <source>
        <strain evidence="2">21D</strain>
    </source>
</reference>
<dbReference type="Proteomes" id="UP000234237">
    <property type="component" value="Chromosome"/>
</dbReference>
<protein>
    <submittedName>
        <fullName evidence="1">Uncharacterized protein</fullName>
    </submittedName>
</protein>
<sequence>MISMFRCCGFPCPVGKRSVFPQRSLATFRLAGNIEVAKMSRKT</sequence>